<dbReference type="RefSeq" id="WP_086890313.1">
    <property type="nucleotide sequence ID" value="NZ_CP021252.1"/>
</dbReference>
<dbReference type="AlphaFoldDB" id="A0A2Z2IVR6"/>
<evidence type="ECO:0000313" key="3">
    <source>
        <dbReference type="Proteomes" id="UP000250197"/>
    </source>
</evidence>
<protein>
    <submittedName>
        <fullName evidence="2">Uncharacterized protein</fullName>
    </submittedName>
</protein>
<evidence type="ECO:0000313" key="2">
    <source>
        <dbReference type="EMBL" id="ART20080.1"/>
    </source>
</evidence>
<reference evidence="2 3" key="1">
    <citation type="submission" date="2017-05" db="EMBL/GenBank/DDBJ databases">
        <title>Complete genome sequence of Corynebacterium striatum KC-Na-1 isolated from Neophocaena asiaeorientalis in Korea.</title>
        <authorList>
            <person name="Kim J.H."/>
            <person name="Lee K."/>
        </authorList>
    </citation>
    <scope>NUCLEOTIDE SEQUENCE [LARGE SCALE GENOMIC DNA]</scope>
    <source>
        <strain evidence="2 3">KC-Na-01</strain>
    </source>
</reference>
<sequence length="262" mass="27992">MATRAADKMPVTSKAIVECTLWKAALKAAKTVAGKEAPYDVIQLRFDESAGQVIISAMNPRATFYVRLDAEILGVVADRDELVEFPKTEVDALVHMPFAKVEAGEEVRVGINVSEDAIRVTDESGFGMGFHPHNSSFPRLLDKTPLGDAVRAVDTAKDDATELGTRPVLPLYPQLDAIVKVHRSFGGRARITQVGDLNEGAGRILAHGINWSMTVTASGEAKLETDKNAAEQLAVPTEISFNGGDARPGVKVAKASPTEGIS</sequence>
<gene>
    <name evidence="2" type="ORF">CBE89_00100</name>
</gene>
<name>A0A2Z2IVR6_CORST</name>
<dbReference type="KEGG" id="cstr:CBE89_00100"/>
<evidence type="ECO:0000256" key="1">
    <source>
        <dbReference type="SAM" id="MobiDB-lite"/>
    </source>
</evidence>
<organism evidence="2 3">
    <name type="scientific">Corynebacterium striatum</name>
    <dbReference type="NCBI Taxonomy" id="43770"/>
    <lineage>
        <taxon>Bacteria</taxon>
        <taxon>Bacillati</taxon>
        <taxon>Actinomycetota</taxon>
        <taxon>Actinomycetes</taxon>
        <taxon>Mycobacteriales</taxon>
        <taxon>Corynebacteriaceae</taxon>
        <taxon>Corynebacterium</taxon>
    </lineage>
</organism>
<accession>A0A2Z2IVR6</accession>
<dbReference type="EMBL" id="CP021252">
    <property type="protein sequence ID" value="ART20080.1"/>
    <property type="molecule type" value="Genomic_DNA"/>
</dbReference>
<proteinExistence type="predicted"/>
<feature type="region of interest" description="Disordered" evidence="1">
    <location>
        <begin position="239"/>
        <end position="262"/>
    </location>
</feature>
<dbReference type="Proteomes" id="UP000250197">
    <property type="component" value="Chromosome"/>
</dbReference>